<dbReference type="EMBL" id="LNIX01000004">
    <property type="protein sequence ID" value="OXA55790.1"/>
    <property type="molecule type" value="Genomic_DNA"/>
</dbReference>
<feature type="transmembrane region" description="Helical" evidence="6">
    <location>
        <begin position="395"/>
        <end position="420"/>
    </location>
</feature>
<comment type="subcellular location">
    <subcellularLocation>
        <location evidence="1">Cell membrane</location>
        <topology evidence="1">Multi-pass membrane protein</topology>
    </subcellularLocation>
</comment>
<feature type="transmembrane region" description="Helical" evidence="6">
    <location>
        <begin position="341"/>
        <end position="362"/>
    </location>
</feature>
<organism evidence="7 8">
    <name type="scientific">Folsomia candida</name>
    <name type="common">Springtail</name>
    <dbReference type="NCBI Taxonomy" id="158441"/>
    <lineage>
        <taxon>Eukaryota</taxon>
        <taxon>Metazoa</taxon>
        <taxon>Ecdysozoa</taxon>
        <taxon>Arthropoda</taxon>
        <taxon>Hexapoda</taxon>
        <taxon>Collembola</taxon>
        <taxon>Entomobryomorpha</taxon>
        <taxon>Isotomoidea</taxon>
        <taxon>Isotomidae</taxon>
        <taxon>Proisotominae</taxon>
        <taxon>Folsomia</taxon>
    </lineage>
</organism>
<feature type="transmembrane region" description="Helical" evidence="6">
    <location>
        <begin position="206"/>
        <end position="227"/>
    </location>
</feature>
<dbReference type="CDD" id="cd00037">
    <property type="entry name" value="CLECT"/>
    <property type="match status" value="1"/>
</dbReference>
<keyword evidence="3 6" id="KW-0812">Transmembrane</keyword>
<accession>A0A226EEH2</accession>
<keyword evidence="7" id="KW-0675">Receptor</keyword>
<evidence type="ECO:0000256" key="6">
    <source>
        <dbReference type="SAM" id="Phobius"/>
    </source>
</evidence>
<dbReference type="Gene3D" id="3.10.100.10">
    <property type="entry name" value="Mannose-Binding Protein A, subunit A"/>
    <property type="match status" value="1"/>
</dbReference>
<gene>
    <name evidence="7" type="ORF">Fcan01_09420</name>
</gene>
<dbReference type="InterPro" id="IPR013604">
    <property type="entry name" value="7TM_chemorcpt"/>
</dbReference>
<comment type="caution">
    <text evidence="7">The sequence shown here is derived from an EMBL/GenBank/DDBJ whole genome shotgun (WGS) entry which is preliminary data.</text>
</comment>
<evidence type="ECO:0000256" key="1">
    <source>
        <dbReference type="ARBA" id="ARBA00004651"/>
    </source>
</evidence>
<dbReference type="InterPro" id="IPR016186">
    <property type="entry name" value="C-type_lectin-like/link_sf"/>
</dbReference>
<dbReference type="GO" id="GO:0050909">
    <property type="term" value="P:sensory perception of taste"/>
    <property type="evidence" value="ECO:0007669"/>
    <property type="project" value="InterPro"/>
</dbReference>
<dbReference type="OrthoDB" id="6366728at2759"/>
<dbReference type="GO" id="GO:0005886">
    <property type="term" value="C:plasma membrane"/>
    <property type="evidence" value="ECO:0007669"/>
    <property type="project" value="UniProtKB-SubCell"/>
</dbReference>
<evidence type="ECO:0000256" key="2">
    <source>
        <dbReference type="ARBA" id="ARBA00022475"/>
    </source>
</evidence>
<name>A0A226EEH2_FOLCA</name>
<feature type="transmembrane region" description="Helical" evidence="6">
    <location>
        <begin position="247"/>
        <end position="265"/>
    </location>
</feature>
<sequence>MSIDTIYADWDSTQRLVANLAVSGVTFGEYGVRVVVRFMCLLKFRPIQEFGVYLYHKLDSHDHLGLHLEQCDHKFFKLSYIIAGIITFFNIRMEFKADWEYFDVHPPQEIFETHPLKSFSNLKIIQHIASYGHDISQVILLNLGYIFCLYSCHRIYLQIGVITQVLITDEGFSFDSLNSLSSIFSPNFESLCRQLTKMQAYVDTSLGWFVLIAIPSSILIPMIQLYKVLVGFDTDLYYSQWEAGSDTMVYLVRIWTLATFGYLIHSQMEESYKEMRRSIVFNERMAKSKLSMFGDPIAARQVLLRLLYLLSGNKLYTILKSYYGRRHIFTDGDHSPKKWVYYYWTILVIWVFTVILVVKGYWTLYTIGIPQYFHGPEFRQICFIFLPRNNFNVLLIAHFIADLVRASVIAFTLTVLIITYQMHSNSVNKFCREMMRDLHQQETGINTELIFIMGERKTIISKHYVNSRKIDNLILKEMGSIQGQICAVLVPIYIISAINLLYKGFTGFSDVFHNVWEAILEAIGNSVAIFFIVFGGHDLKCQMENWHHDILNVIVASSSPSIVKDSDNHADLSMSLVPQMELELGTMLSWDWELSACGYFTVDLPLITSMLGTTISYMVVLMQFHFSNSKKEECPTDSEDDHLFRLGRSRFYIFQKPKGMQVTWEEGDALCKKHGLVLGKIDDLPTSVHVGKVLETFLRPLGWPENFYWMNAKFDLDAGTYVWQDSKKPIKFANFFYKRPRPKGFGGIFWEEDLAPVNQRVQNCLMLSLPLSLKEDYNPDAIGPYGMHTSWWERSCVLKFKANVLCESENPNCEQEQDKSLFTKREENT</sequence>
<dbReference type="Proteomes" id="UP000198287">
    <property type="component" value="Unassembled WGS sequence"/>
</dbReference>
<evidence type="ECO:0000256" key="4">
    <source>
        <dbReference type="ARBA" id="ARBA00022989"/>
    </source>
</evidence>
<evidence type="ECO:0000256" key="3">
    <source>
        <dbReference type="ARBA" id="ARBA00022692"/>
    </source>
</evidence>
<evidence type="ECO:0000256" key="5">
    <source>
        <dbReference type="ARBA" id="ARBA00023136"/>
    </source>
</evidence>
<dbReference type="AlphaFoldDB" id="A0A226EEH2"/>
<dbReference type="Pfam" id="PF08395">
    <property type="entry name" value="7tm_7"/>
    <property type="match status" value="1"/>
</dbReference>
<evidence type="ECO:0000313" key="8">
    <source>
        <dbReference type="Proteomes" id="UP000198287"/>
    </source>
</evidence>
<evidence type="ECO:0000313" key="7">
    <source>
        <dbReference type="EMBL" id="OXA55790.1"/>
    </source>
</evidence>
<keyword evidence="4 6" id="KW-1133">Transmembrane helix</keyword>
<keyword evidence="8" id="KW-1185">Reference proteome</keyword>
<proteinExistence type="predicted"/>
<keyword evidence="5 6" id="KW-0472">Membrane</keyword>
<reference evidence="7 8" key="1">
    <citation type="submission" date="2015-12" db="EMBL/GenBank/DDBJ databases">
        <title>The genome of Folsomia candida.</title>
        <authorList>
            <person name="Faddeeva A."/>
            <person name="Derks M.F."/>
            <person name="Anvar Y."/>
            <person name="Smit S."/>
            <person name="Van Straalen N."/>
            <person name="Roelofs D."/>
        </authorList>
    </citation>
    <scope>NUCLEOTIDE SEQUENCE [LARGE SCALE GENOMIC DNA]</scope>
    <source>
        <strain evidence="7 8">VU population</strain>
        <tissue evidence="7">Whole body</tissue>
    </source>
</reference>
<dbReference type="InterPro" id="IPR016187">
    <property type="entry name" value="CTDL_fold"/>
</dbReference>
<feature type="transmembrane region" description="Helical" evidence="6">
    <location>
        <begin position="514"/>
        <end position="534"/>
    </location>
</feature>
<protein>
    <submittedName>
        <fullName evidence="7">Putative gustatory receptor 2a</fullName>
    </submittedName>
</protein>
<keyword evidence="2" id="KW-1003">Cell membrane</keyword>
<feature type="transmembrane region" description="Helical" evidence="6">
    <location>
        <begin position="485"/>
        <end position="502"/>
    </location>
</feature>
<dbReference type="SUPFAM" id="SSF56436">
    <property type="entry name" value="C-type lectin-like"/>
    <property type="match status" value="1"/>
</dbReference>